<feature type="region of interest" description="Disordered" evidence="1">
    <location>
        <begin position="219"/>
        <end position="241"/>
    </location>
</feature>
<accession>W2WE29</accession>
<evidence type="ECO:0000256" key="1">
    <source>
        <dbReference type="SAM" id="MobiDB-lite"/>
    </source>
</evidence>
<dbReference type="Pfam" id="PF13843">
    <property type="entry name" value="DDE_Tnp_1_7"/>
    <property type="match status" value="1"/>
</dbReference>
<feature type="domain" description="PiggyBac transposable element-derived protein" evidence="2">
    <location>
        <begin position="449"/>
        <end position="575"/>
    </location>
</feature>
<feature type="compositionally biased region" description="Basic and acidic residues" evidence="1">
    <location>
        <begin position="88"/>
        <end position="146"/>
    </location>
</feature>
<feature type="region of interest" description="Disordered" evidence="1">
    <location>
        <begin position="265"/>
        <end position="288"/>
    </location>
</feature>
<protein>
    <recommendedName>
        <fullName evidence="2">PiggyBac transposable element-derived protein domain-containing protein</fullName>
    </recommendedName>
</protein>
<evidence type="ECO:0000313" key="3">
    <source>
        <dbReference type="EMBL" id="ETP08711.1"/>
    </source>
</evidence>
<dbReference type="OrthoDB" id="128687at2759"/>
<feature type="compositionally biased region" description="Acidic residues" evidence="1">
    <location>
        <begin position="265"/>
        <end position="274"/>
    </location>
</feature>
<proteinExistence type="predicted"/>
<organism evidence="3 4">
    <name type="scientific">Phytophthora nicotianae CJ01A1</name>
    <dbReference type="NCBI Taxonomy" id="1317063"/>
    <lineage>
        <taxon>Eukaryota</taxon>
        <taxon>Sar</taxon>
        <taxon>Stramenopiles</taxon>
        <taxon>Oomycota</taxon>
        <taxon>Peronosporomycetes</taxon>
        <taxon>Peronosporales</taxon>
        <taxon>Peronosporaceae</taxon>
        <taxon>Phytophthora</taxon>
    </lineage>
</organism>
<dbReference type="Proteomes" id="UP000018958">
    <property type="component" value="Unassembled WGS sequence"/>
</dbReference>
<sequence>MRASRHEKATTPAAPANAAHDIDFGHLWRQLKAAGWISKRPTGIQTEWTYASPTDDVLAGERAVVEFAFKTGLLVDGEDDSVEAGADDADKRDGHGGTDDASEHDGHGGTDDAAECDRHGGADDAAEHIGHGGTDDAAEHDGHGEGGTDDATIRPSRIDTSVLLSQNTVEQVLGSDSDASGVELSQNAVANAFDISQRDLHAEEGQCDAAASFHLLSEPSGVESEREDGRAVAPSAAPPRRHRIRAQPTADVNVLQNWENSCDYDELSSGDESDGAAVADDYRDSGGESMNEVVMSSLTVTRRKLIKRSSRHCIADPEERENTLRAMQWTAASTDFETNTTPYPGLGAEKARPVGELLDLWRSPLLTLFYFLPKSLWVSIATETNRYCLQQVAQRAKKMAARQFGRQRETAAQIARRLRAKEAYGAHEVLLVVGLLVAPEAALRLVTTSHVSFDEGVLPATSMRNPTRIFMSDKLHRYGSKIFMLCDAKTAYCHRFEVYVGKREGVDNPIDFKTGAAAVLRNLSAVFSPKSRHAWHAVVVDRFYSSVLLAIELLKMKVYVVGTIQTNRLGFNKAILSK</sequence>
<reference evidence="3 4" key="1">
    <citation type="submission" date="2013-11" db="EMBL/GenBank/DDBJ databases">
        <title>The Genome Sequence of Phytophthora parasitica CJ01A1.</title>
        <authorList>
            <consortium name="The Broad Institute Genomics Platform"/>
            <person name="Russ C."/>
            <person name="Tyler B."/>
            <person name="Panabieres F."/>
            <person name="Shan W."/>
            <person name="Tripathy S."/>
            <person name="Grunwald N."/>
            <person name="Machado M."/>
            <person name="Johnson C.S."/>
            <person name="Walker B."/>
            <person name="Young S.K."/>
            <person name="Zeng Q."/>
            <person name="Gargeya S."/>
            <person name="Fitzgerald M."/>
            <person name="Haas B."/>
            <person name="Abouelleil A."/>
            <person name="Allen A.W."/>
            <person name="Alvarado L."/>
            <person name="Arachchi H.M."/>
            <person name="Berlin A.M."/>
            <person name="Chapman S.B."/>
            <person name="Gainer-Dewar J."/>
            <person name="Goldberg J."/>
            <person name="Griggs A."/>
            <person name="Gujja S."/>
            <person name="Hansen M."/>
            <person name="Howarth C."/>
            <person name="Imamovic A."/>
            <person name="Ireland A."/>
            <person name="Larimer J."/>
            <person name="McCowan C."/>
            <person name="Murphy C."/>
            <person name="Pearson M."/>
            <person name="Poon T.W."/>
            <person name="Priest M."/>
            <person name="Roberts A."/>
            <person name="Saif S."/>
            <person name="Shea T."/>
            <person name="Sisk P."/>
            <person name="Sykes S."/>
            <person name="Wortman J."/>
            <person name="Nusbaum C."/>
            <person name="Birren B."/>
        </authorList>
    </citation>
    <scope>NUCLEOTIDE SEQUENCE [LARGE SCALE GENOMIC DNA]</scope>
    <source>
        <strain evidence="3 4">CJ01A1</strain>
    </source>
</reference>
<dbReference type="AlphaFoldDB" id="W2WE29"/>
<evidence type="ECO:0000259" key="2">
    <source>
        <dbReference type="Pfam" id="PF13843"/>
    </source>
</evidence>
<name>W2WE29_PHYNI</name>
<dbReference type="PANTHER" id="PTHR46599">
    <property type="entry name" value="PIGGYBAC TRANSPOSABLE ELEMENT-DERIVED PROTEIN 4"/>
    <property type="match status" value="1"/>
</dbReference>
<evidence type="ECO:0000313" key="4">
    <source>
        <dbReference type="Proteomes" id="UP000018958"/>
    </source>
</evidence>
<comment type="caution">
    <text evidence="3">The sequence shown here is derived from an EMBL/GenBank/DDBJ whole genome shotgun (WGS) entry which is preliminary data.</text>
</comment>
<feature type="region of interest" description="Disordered" evidence="1">
    <location>
        <begin position="80"/>
        <end position="154"/>
    </location>
</feature>
<gene>
    <name evidence="3" type="ORF">F441_15384</name>
</gene>
<dbReference type="PANTHER" id="PTHR46599:SF3">
    <property type="entry name" value="PIGGYBAC TRANSPOSABLE ELEMENT-DERIVED PROTEIN 4"/>
    <property type="match status" value="1"/>
</dbReference>
<dbReference type="InterPro" id="IPR029526">
    <property type="entry name" value="PGBD"/>
</dbReference>
<dbReference type="EMBL" id="ANIX01003119">
    <property type="protein sequence ID" value="ETP08711.1"/>
    <property type="molecule type" value="Genomic_DNA"/>
</dbReference>